<dbReference type="SMART" id="SM01005">
    <property type="entry name" value="Ala_racemase_C"/>
    <property type="match status" value="1"/>
</dbReference>
<dbReference type="PANTHER" id="PTHR30511">
    <property type="entry name" value="ALANINE RACEMASE"/>
    <property type="match status" value="1"/>
</dbReference>
<dbReference type="Gene3D" id="2.40.37.10">
    <property type="entry name" value="Lyase, Ornithine Decarboxylase, Chain A, domain 1"/>
    <property type="match status" value="1"/>
</dbReference>
<feature type="domain" description="Alanine racemase C-terminal" evidence="4">
    <location>
        <begin position="233"/>
        <end position="354"/>
    </location>
</feature>
<evidence type="ECO:0000256" key="3">
    <source>
        <dbReference type="ARBA" id="ARBA00023235"/>
    </source>
</evidence>
<dbReference type="Pfam" id="PF00842">
    <property type="entry name" value="Ala_racemase_C"/>
    <property type="match status" value="1"/>
</dbReference>
<dbReference type="PRINTS" id="PR00992">
    <property type="entry name" value="ALARACEMASE"/>
</dbReference>
<evidence type="ECO:0000313" key="6">
    <source>
        <dbReference type="Proteomes" id="UP000295735"/>
    </source>
</evidence>
<keyword evidence="3" id="KW-0413">Isomerase</keyword>
<evidence type="ECO:0000256" key="2">
    <source>
        <dbReference type="ARBA" id="ARBA00022898"/>
    </source>
</evidence>
<dbReference type="SUPFAM" id="SSF50621">
    <property type="entry name" value="Alanine racemase C-terminal domain-like"/>
    <property type="match status" value="1"/>
</dbReference>
<keyword evidence="6" id="KW-1185">Reference proteome</keyword>
<dbReference type="PANTHER" id="PTHR30511:SF0">
    <property type="entry name" value="ALANINE RACEMASE, CATABOLIC-RELATED"/>
    <property type="match status" value="1"/>
</dbReference>
<dbReference type="Pfam" id="PF01168">
    <property type="entry name" value="Ala_racemase_N"/>
    <property type="match status" value="1"/>
</dbReference>
<reference evidence="5 6" key="1">
    <citation type="submission" date="2019-09" db="EMBL/GenBank/DDBJ databases">
        <authorList>
            <person name="Mazhar S."/>
            <person name="Altermann E."/>
            <person name="Hill C."/>
            <person name="Mcauliffe O."/>
        </authorList>
    </citation>
    <scope>NUCLEOTIDE SEQUENCE [LARGE SCALE GENOMIC DNA]</scope>
    <source>
        <strain evidence="5 6">ATCC 51831</strain>
    </source>
</reference>
<dbReference type="InterPro" id="IPR000821">
    <property type="entry name" value="Ala_racemase"/>
</dbReference>
<dbReference type="RefSeq" id="WP_149458713.1">
    <property type="nucleotide sequence ID" value="NZ_SCWC02000002.1"/>
</dbReference>
<dbReference type="SUPFAM" id="SSF51419">
    <property type="entry name" value="PLP-binding barrel"/>
    <property type="match status" value="1"/>
</dbReference>
<dbReference type="InterPro" id="IPR011079">
    <property type="entry name" value="Ala_racemase_C"/>
</dbReference>
<evidence type="ECO:0000313" key="5">
    <source>
        <dbReference type="EMBL" id="KAA1040250.1"/>
    </source>
</evidence>
<organism evidence="5 6">
    <name type="scientific">Macrococcus equipercicus</name>
    <dbReference type="NCBI Taxonomy" id="69967"/>
    <lineage>
        <taxon>Bacteria</taxon>
        <taxon>Bacillati</taxon>
        <taxon>Bacillota</taxon>
        <taxon>Bacilli</taxon>
        <taxon>Bacillales</taxon>
        <taxon>Staphylococcaceae</taxon>
        <taxon>Macrococcus</taxon>
    </lineage>
</organism>
<comment type="cofactor">
    <cofactor evidence="1">
        <name>pyridoxal 5'-phosphate</name>
        <dbReference type="ChEBI" id="CHEBI:597326"/>
    </cofactor>
</comment>
<evidence type="ECO:0000259" key="4">
    <source>
        <dbReference type="SMART" id="SM01005"/>
    </source>
</evidence>
<dbReference type="Gene3D" id="3.20.20.10">
    <property type="entry name" value="Alanine racemase"/>
    <property type="match status" value="1"/>
</dbReference>
<comment type="caution">
    <text evidence="5">The sequence shown here is derived from an EMBL/GenBank/DDBJ whole genome shotgun (WGS) entry which is preliminary data.</text>
</comment>
<accession>A0ABQ6RAE0</accession>
<keyword evidence="2" id="KW-0663">Pyridoxal phosphate</keyword>
<sequence>MTARWTLYAQAFKDNVAHVIQNKPVMAVMKNDAYHFGLDFAVTAFLECGITAFSTTVLREAVRIRELAPDALIFLMNPSTEFQVLRDHHIQMTLPSAAFYRQYQQQLAGIHVHLEYENLLHRSGFKTFDDMIDVIEENNNVPAEEQMMITGLWTHFGYADEFDVDDYHTEKEAWLTGLAMISKYHRFTYIHAQNSASFVRDGLLQDHSHARLGIILYGSRPYASLPEAITRQALTVSANVIQVRTIEAGESAGYSFAYTTEQKTRLAVVDIGYGDGILRTRSKHDCMINGRRHPIRALMMSHMFVEVDDTVTAGDDVTLYSNDIRIDTFTFKGVGANSEQLSALNHDSLQKEIIQ</sequence>
<dbReference type="InterPro" id="IPR001608">
    <property type="entry name" value="Ala_racemase_N"/>
</dbReference>
<dbReference type="EMBL" id="SCWC02000002">
    <property type="protein sequence ID" value="KAA1040250.1"/>
    <property type="molecule type" value="Genomic_DNA"/>
</dbReference>
<name>A0ABQ6RAE0_9STAP</name>
<dbReference type="Proteomes" id="UP000295735">
    <property type="component" value="Unassembled WGS sequence"/>
</dbReference>
<proteinExistence type="predicted"/>
<dbReference type="InterPro" id="IPR029066">
    <property type="entry name" value="PLP-binding_barrel"/>
</dbReference>
<gene>
    <name evidence="5" type="ORF">ERX35_004465</name>
</gene>
<dbReference type="InterPro" id="IPR009006">
    <property type="entry name" value="Ala_racemase/Decarboxylase_C"/>
</dbReference>
<protein>
    <submittedName>
        <fullName evidence="5">Alanine racemase</fullName>
    </submittedName>
</protein>
<evidence type="ECO:0000256" key="1">
    <source>
        <dbReference type="ARBA" id="ARBA00001933"/>
    </source>
</evidence>